<accession>A0AAX1F027</accession>
<dbReference type="AlphaFoldDB" id="A0AAX1F027"/>
<dbReference type="EMBL" id="CP040953">
    <property type="protein sequence ID" value="QDC41195.1"/>
    <property type="molecule type" value="Genomic_DNA"/>
</dbReference>
<evidence type="ECO:0000256" key="1">
    <source>
        <dbReference type="SAM" id="SignalP"/>
    </source>
</evidence>
<evidence type="ECO:0000313" key="3">
    <source>
        <dbReference type="Proteomes" id="UP000314901"/>
    </source>
</evidence>
<feature type="signal peptide" evidence="1">
    <location>
        <begin position="1"/>
        <end position="21"/>
    </location>
</feature>
<proteinExistence type="predicted"/>
<keyword evidence="1" id="KW-0732">Signal</keyword>
<dbReference type="KEGG" id="muv:FIT94_03840"/>
<evidence type="ECO:0000313" key="2">
    <source>
        <dbReference type="EMBL" id="QDC41195.1"/>
    </source>
</evidence>
<dbReference type="RefSeq" id="WP_139867812.1">
    <property type="nucleotide sequence ID" value="NZ_CP040949.1"/>
</dbReference>
<name>A0AAX1F027_9PROT</name>
<sequence length="174" mass="19897">MKKIKFYIFLIFAFNIICAHANSGNDYLIYVSSSFDKHPTYLKSYSIGYWIPQASILKNSSKSVFTSSASCEKDHYGRLILSLEPYLFYNPLMKILYGGISTKVYGYNGKIITTIKSEDEVPGYLTILHEKLIDQLYKKILTKLQNQISSNEAVNLYLKQKNGPIEGTFCLMLN</sequence>
<organism evidence="2 3">
    <name type="scientific">Candidatus Methylopumilus universalis</name>
    <dbReference type="NCBI Taxonomy" id="2588536"/>
    <lineage>
        <taxon>Bacteria</taxon>
        <taxon>Pseudomonadati</taxon>
        <taxon>Pseudomonadota</taxon>
        <taxon>Betaproteobacteria</taxon>
        <taxon>Nitrosomonadales</taxon>
        <taxon>Methylophilaceae</taxon>
        <taxon>Candidatus Methylopumilus</taxon>
    </lineage>
</organism>
<gene>
    <name evidence="2" type="ORF">FIT94_03840</name>
</gene>
<dbReference type="Proteomes" id="UP000314901">
    <property type="component" value="Chromosome"/>
</dbReference>
<feature type="chain" id="PRO_5043555904" evidence="1">
    <location>
        <begin position="22"/>
        <end position="174"/>
    </location>
</feature>
<reference evidence="2 3" key="1">
    <citation type="journal article" date="2019" name="ISME J.">
        <title>Evolution in action: habitat transition from sediment to the pelagial leads to genome streamlining in Methylophilaceae.</title>
        <authorList>
            <person name="Salcher M."/>
            <person name="Schaefle D."/>
            <person name="Kaspar M."/>
            <person name="Neuenschwander S.M."/>
            <person name="Ghai R."/>
        </authorList>
    </citation>
    <scope>NUCLEOTIDE SEQUENCE [LARGE SCALE GENOMIC DNA]</scope>
    <source>
        <strain evidence="2 3">MMS-RVI-51</strain>
    </source>
</reference>
<dbReference type="GeneID" id="66285011"/>
<protein>
    <submittedName>
        <fullName evidence="2">Uncharacterized protein</fullName>
    </submittedName>
</protein>